<protein>
    <submittedName>
        <fullName evidence="2">GNAT family N-acetyltransferase</fullName>
    </submittedName>
</protein>
<dbReference type="InterPro" id="IPR016181">
    <property type="entry name" value="Acyl_CoA_acyltransferase"/>
</dbReference>
<dbReference type="EMBL" id="CP115174">
    <property type="protein sequence ID" value="WBO21500.1"/>
    <property type="molecule type" value="Genomic_DNA"/>
</dbReference>
<dbReference type="Gene3D" id="3.40.630.30">
    <property type="match status" value="1"/>
</dbReference>
<feature type="domain" description="N-acetyltransferase" evidence="1">
    <location>
        <begin position="201"/>
        <end position="346"/>
    </location>
</feature>
<evidence type="ECO:0000259" key="1">
    <source>
        <dbReference type="PROSITE" id="PS51186"/>
    </source>
</evidence>
<organism evidence="2 3">
    <name type="scientific">Sphingomonas abietis</name>
    <dbReference type="NCBI Taxonomy" id="3012344"/>
    <lineage>
        <taxon>Bacteria</taxon>
        <taxon>Pseudomonadati</taxon>
        <taxon>Pseudomonadota</taxon>
        <taxon>Alphaproteobacteria</taxon>
        <taxon>Sphingomonadales</taxon>
        <taxon>Sphingomonadaceae</taxon>
        <taxon>Sphingomonas</taxon>
    </lineage>
</organism>
<dbReference type="Pfam" id="PF00583">
    <property type="entry name" value="Acetyltransf_1"/>
    <property type="match status" value="1"/>
</dbReference>
<proteinExistence type="predicted"/>
<accession>A0ABY7NKK6</accession>
<dbReference type="SUPFAM" id="SSF55729">
    <property type="entry name" value="Acyl-CoA N-acyltransferases (Nat)"/>
    <property type="match status" value="1"/>
</dbReference>
<evidence type="ECO:0000313" key="2">
    <source>
        <dbReference type="EMBL" id="WBO21500.1"/>
    </source>
</evidence>
<evidence type="ECO:0000313" key="3">
    <source>
        <dbReference type="Proteomes" id="UP001210865"/>
    </source>
</evidence>
<sequence>MGNMRRAAGFEMARERRFEPAFYRWADHAENRPIRPAERQEIAEILAVARQGMTLAEDAVIDAVRAIDPAQFQITEASAAGARQLIAFLRLNEAGTAAMLDGRFSGAQPDLAWLARPGEIAASIYIWLVWAPQQIGQCMRLVAHMEEQAADGLPVFSRAVTAVSARMQNAVGFQPASDLYPSAPPWLLVALPMVKLRRPSIKVQVARTMEDIARVFAVRSAVYMAEQFPLYEEEFDGNDFCATHLLATVNGDVAGCLRIRWFGDFAKVERMAVRKEYRRYHVTRPLAAAAIAHCRRKGYRKLYAHSRADLVPLWASLGWRDMGRKDFSFADIPYREIMLELEPLDNAICFGADPMLLLRPEGGWDELGPFDRTQLGGDRGRLGMIHEFAGLKTSERTRCAR</sequence>
<dbReference type="Proteomes" id="UP001210865">
    <property type="component" value="Chromosome"/>
</dbReference>
<dbReference type="InterPro" id="IPR000182">
    <property type="entry name" value="GNAT_dom"/>
</dbReference>
<reference evidence="2 3" key="1">
    <citation type="submission" date="2022-12" db="EMBL/GenBank/DDBJ databases">
        <title>Sphingomonas abieness sp. nov., an endophytic bacterium isolated from Abies koreana.</title>
        <authorList>
            <person name="Jiang L."/>
            <person name="Lee J."/>
        </authorList>
    </citation>
    <scope>NUCLEOTIDE SEQUENCE [LARGE SCALE GENOMIC DNA]</scope>
    <source>
        <strain evidence="3">PAMB 00755</strain>
    </source>
</reference>
<dbReference type="RefSeq" id="WP_270076149.1">
    <property type="nucleotide sequence ID" value="NZ_CP115174.1"/>
</dbReference>
<keyword evidence="3" id="KW-1185">Reference proteome</keyword>
<dbReference type="CDD" id="cd04301">
    <property type="entry name" value="NAT_SF"/>
    <property type="match status" value="1"/>
</dbReference>
<gene>
    <name evidence="2" type="ORF">PBT88_15105</name>
</gene>
<dbReference type="PROSITE" id="PS51186">
    <property type="entry name" value="GNAT"/>
    <property type="match status" value="1"/>
</dbReference>
<name>A0ABY7NKK6_9SPHN</name>